<name>A0A9X3IVL2_9BACT</name>
<evidence type="ECO:0000256" key="1">
    <source>
        <dbReference type="ARBA" id="ARBA00011245"/>
    </source>
</evidence>
<dbReference type="AlphaFoldDB" id="A0A9X3IVL2"/>
<dbReference type="InterPro" id="IPR000860">
    <property type="entry name" value="HemC"/>
</dbReference>
<evidence type="ECO:0000259" key="3">
    <source>
        <dbReference type="Pfam" id="PF03900"/>
    </source>
</evidence>
<dbReference type="PANTHER" id="PTHR11557">
    <property type="entry name" value="PORPHOBILINOGEN DEAMINASE"/>
    <property type="match status" value="1"/>
</dbReference>
<dbReference type="InterPro" id="IPR022419">
    <property type="entry name" value="Porphobilin_deaminase_cofac_BS"/>
</dbReference>
<evidence type="ECO:0000313" key="5">
    <source>
        <dbReference type="Proteomes" id="UP001150924"/>
    </source>
</evidence>
<dbReference type="GO" id="GO:0006783">
    <property type="term" value="P:heme biosynthetic process"/>
    <property type="evidence" value="ECO:0007669"/>
    <property type="project" value="TreeGrafter"/>
</dbReference>
<proteinExistence type="predicted"/>
<dbReference type="PROSITE" id="PS00533">
    <property type="entry name" value="PORPHOBILINOGEN_DEAM"/>
    <property type="match status" value="1"/>
</dbReference>
<dbReference type="PANTHER" id="PTHR11557:SF0">
    <property type="entry name" value="PORPHOBILINOGEN DEAMINASE"/>
    <property type="match status" value="1"/>
</dbReference>
<keyword evidence="5" id="KW-1185">Reference proteome</keyword>
<dbReference type="GO" id="GO:0004418">
    <property type="term" value="F:hydroxymethylbilane synthase activity"/>
    <property type="evidence" value="ECO:0007669"/>
    <property type="project" value="InterPro"/>
</dbReference>
<evidence type="ECO:0000313" key="4">
    <source>
        <dbReference type="EMBL" id="MCY1005501.1"/>
    </source>
</evidence>
<sequence length="92" mass="9421">MGDAHAATVAAAERAFLARLDGGCQVPMGCHAELRDDLLHVRGVITDPGGRPCFTAARVGPPETAPELGKAVAELLLRLGADAVLAALAHKT</sequence>
<reference evidence="4" key="1">
    <citation type="submission" date="2022-11" db="EMBL/GenBank/DDBJ databases">
        <title>Minimal conservation of predation-associated metabolite biosynthetic gene clusters underscores biosynthetic potential of Myxococcota including descriptions for ten novel species: Archangium lansinium sp. nov., Myxococcus landrumus sp. nov., Nannocystis bai.</title>
        <authorList>
            <person name="Ahearne A."/>
            <person name="Stevens C."/>
            <person name="Phillips K."/>
        </authorList>
    </citation>
    <scope>NUCLEOTIDE SEQUENCE</scope>
    <source>
        <strain evidence="4">Na p29</strain>
    </source>
</reference>
<dbReference type="RefSeq" id="WP_267767183.1">
    <property type="nucleotide sequence ID" value="NZ_JAPNKE010000002.1"/>
</dbReference>
<dbReference type="GO" id="GO:0005737">
    <property type="term" value="C:cytoplasm"/>
    <property type="evidence" value="ECO:0007669"/>
    <property type="project" value="TreeGrafter"/>
</dbReference>
<comment type="caution">
    <text evidence="4">The sequence shown here is derived from an EMBL/GenBank/DDBJ whole genome shotgun (WGS) entry which is preliminary data.</text>
</comment>
<dbReference type="InterPro" id="IPR036803">
    <property type="entry name" value="Porphobilinogen_deaminase_C_sf"/>
</dbReference>
<dbReference type="SUPFAM" id="SSF54782">
    <property type="entry name" value="Porphobilinogen deaminase (hydroxymethylbilane synthase), C-terminal domain"/>
    <property type="match status" value="1"/>
</dbReference>
<feature type="domain" description="Porphobilinogen deaminase C-terminal" evidence="3">
    <location>
        <begin position="10"/>
        <end position="77"/>
    </location>
</feature>
<dbReference type="EMBL" id="JAPNKE010000002">
    <property type="protein sequence ID" value="MCY1005501.1"/>
    <property type="molecule type" value="Genomic_DNA"/>
</dbReference>
<gene>
    <name evidence="4" type="ORF">OV079_07925</name>
</gene>
<protein>
    <recommendedName>
        <fullName evidence="2">Porphobilinogen deaminase</fullName>
    </recommendedName>
</protein>
<dbReference type="Pfam" id="PF03900">
    <property type="entry name" value="Porphobil_deamC"/>
    <property type="match status" value="1"/>
</dbReference>
<comment type="subunit">
    <text evidence="1">Monomer.</text>
</comment>
<dbReference type="InterPro" id="IPR022418">
    <property type="entry name" value="Porphobilinogen_deaminase_C"/>
</dbReference>
<evidence type="ECO:0000256" key="2">
    <source>
        <dbReference type="ARBA" id="ARBA00016519"/>
    </source>
</evidence>
<dbReference type="Proteomes" id="UP001150924">
    <property type="component" value="Unassembled WGS sequence"/>
</dbReference>
<accession>A0A9X3IVL2</accession>
<dbReference type="Gene3D" id="3.30.160.40">
    <property type="entry name" value="Porphobilinogen deaminase, C-terminal domain"/>
    <property type="match status" value="1"/>
</dbReference>
<organism evidence="4 5">
    <name type="scientific">Nannocystis pusilla</name>
    <dbReference type="NCBI Taxonomy" id="889268"/>
    <lineage>
        <taxon>Bacteria</taxon>
        <taxon>Pseudomonadati</taxon>
        <taxon>Myxococcota</taxon>
        <taxon>Polyangia</taxon>
        <taxon>Nannocystales</taxon>
        <taxon>Nannocystaceae</taxon>
        <taxon>Nannocystis</taxon>
    </lineage>
</organism>